<proteinExistence type="predicted"/>
<dbReference type="AlphaFoldDB" id="A0A9W7BPD9"/>
<reference evidence="3" key="1">
    <citation type="journal article" date="2023" name="Commun. Biol.">
        <title>Genome analysis of Parmales, the sister group of diatoms, reveals the evolutionary specialization of diatoms from phago-mixotrophs to photoautotrophs.</title>
        <authorList>
            <person name="Ban H."/>
            <person name="Sato S."/>
            <person name="Yoshikawa S."/>
            <person name="Yamada K."/>
            <person name="Nakamura Y."/>
            <person name="Ichinomiya M."/>
            <person name="Sato N."/>
            <person name="Blanc-Mathieu R."/>
            <person name="Endo H."/>
            <person name="Kuwata A."/>
            <person name="Ogata H."/>
        </authorList>
    </citation>
    <scope>NUCLEOTIDE SEQUENCE [LARGE SCALE GENOMIC DNA]</scope>
</reference>
<gene>
    <name evidence="2" type="ORF">TL16_g12817</name>
</gene>
<feature type="transmembrane region" description="Helical" evidence="1">
    <location>
        <begin position="20"/>
        <end position="49"/>
    </location>
</feature>
<name>A0A9W7BPD9_9STRA</name>
<comment type="caution">
    <text evidence="2">The sequence shown here is derived from an EMBL/GenBank/DDBJ whole genome shotgun (WGS) entry which is preliminary data.</text>
</comment>
<evidence type="ECO:0000313" key="3">
    <source>
        <dbReference type="Proteomes" id="UP001162640"/>
    </source>
</evidence>
<protein>
    <submittedName>
        <fullName evidence="2">Uncharacterized protein</fullName>
    </submittedName>
</protein>
<keyword evidence="1" id="KW-1133">Transmembrane helix</keyword>
<evidence type="ECO:0000256" key="1">
    <source>
        <dbReference type="SAM" id="Phobius"/>
    </source>
</evidence>
<dbReference type="EMBL" id="BLQM01000546">
    <property type="protein sequence ID" value="GMH94137.1"/>
    <property type="molecule type" value="Genomic_DNA"/>
</dbReference>
<organism evidence="2 3">
    <name type="scientific">Triparma laevis f. inornata</name>
    <dbReference type="NCBI Taxonomy" id="1714386"/>
    <lineage>
        <taxon>Eukaryota</taxon>
        <taxon>Sar</taxon>
        <taxon>Stramenopiles</taxon>
        <taxon>Ochrophyta</taxon>
        <taxon>Bolidophyceae</taxon>
        <taxon>Parmales</taxon>
        <taxon>Triparmaceae</taxon>
        <taxon>Triparma</taxon>
    </lineage>
</organism>
<accession>A0A9W7BPD9</accession>
<sequence length="527" mass="57799">MPTSINAQLKAAESGMGMPLQLLAAAVFCTIFGPFFTAVLSFIASILALAASFSSGQACCGGGNSTGEDWSEAKRSHLKSSCCCDTPRSSSVSQLFAWTALFAILNVIGSSVQAGYLLGCSDDDDDYYYDHYQDDYYYMTHDDGYGFKSACQGYSYDFDLILGVKPQNSGTSSSTPFSYCTEDHVTKSLGKKIVNLWMEEQELLDGEDVEYCEHFPTSWTVPASSYADLLEGTNYENEHYMTCVEHDFMNMFFMDFMDSCNENDESDEDCSLTDEMLEQCTSSNVNQKVQGTDYDYYHLCYKCNAMTVSGVTGCYCSCGLEEDENRGGETPEKVFSWTESDIMVVAQFQNYYFTDYFTDNGYYDYHDHPDGCWLGELSNIFGIFSLLNAIFSFLLSIFAMRKRSQWAQLGFTIKKSEEGNGGMQMMNMTPMSHGGNFGGGGNTIHPMNSAVQQPQGGGMFVQLPNGQIGQMVPLQPAAGMGGGMMAAAGGQGVQGCSLRQTVLHAPTTYQPTLVATAVAFDDGSVKM</sequence>
<dbReference type="Proteomes" id="UP001162640">
    <property type="component" value="Unassembled WGS sequence"/>
</dbReference>
<evidence type="ECO:0000313" key="2">
    <source>
        <dbReference type="EMBL" id="GMH94137.1"/>
    </source>
</evidence>
<keyword evidence="1" id="KW-0812">Transmembrane</keyword>
<feature type="transmembrane region" description="Helical" evidence="1">
    <location>
        <begin position="380"/>
        <end position="400"/>
    </location>
</feature>
<keyword evidence="1" id="KW-0472">Membrane</keyword>